<gene>
    <name evidence="1" type="ORF">CCAN11_1510012</name>
</gene>
<evidence type="ECO:0000313" key="2">
    <source>
        <dbReference type="Proteomes" id="UP000039370"/>
    </source>
</evidence>
<name>A0A0B7I757_9FLAO</name>
<evidence type="ECO:0000313" key="1">
    <source>
        <dbReference type="EMBL" id="CEN47766.1"/>
    </source>
</evidence>
<dbReference type="EMBL" id="CDOK01000059">
    <property type="protein sequence ID" value="CEN47766.1"/>
    <property type="molecule type" value="Genomic_DNA"/>
</dbReference>
<organism evidence="1 2">
    <name type="scientific">Capnocytophaga canimorsus</name>
    <dbReference type="NCBI Taxonomy" id="28188"/>
    <lineage>
        <taxon>Bacteria</taxon>
        <taxon>Pseudomonadati</taxon>
        <taxon>Bacteroidota</taxon>
        <taxon>Flavobacteriia</taxon>
        <taxon>Flavobacteriales</taxon>
        <taxon>Flavobacteriaceae</taxon>
        <taxon>Capnocytophaga</taxon>
    </lineage>
</organism>
<proteinExistence type="predicted"/>
<dbReference type="Proteomes" id="UP000039370">
    <property type="component" value="Unassembled WGS sequence"/>
</dbReference>
<protein>
    <submittedName>
        <fullName evidence="1">Uncharacterized protein</fullName>
    </submittedName>
</protein>
<dbReference type="RefSeq" id="WP_041985011.1">
    <property type="nucleotide sequence ID" value="NZ_JBIUQU010000015.1"/>
</dbReference>
<dbReference type="AlphaFoldDB" id="A0A0B7I757"/>
<reference evidence="2" key="1">
    <citation type="submission" date="2015-01" db="EMBL/GenBank/DDBJ databases">
        <authorList>
            <person name="MANFREDI Pablo"/>
        </authorList>
    </citation>
    <scope>NUCLEOTIDE SEQUENCE [LARGE SCALE GENOMIC DNA]</scope>
    <source>
        <strain evidence="2">Cc11</strain>
    </source>
</reference>
<sequence>MKNTLLITLLLLTFKLYAQIPNKSFFIIIDNKDGIQKTESRKIRANDKGTEFYTKKTTHYKQYQEIDLIYENGEISKIYEYFYVNEPQNWQISFRFNNYFNGGIHNSCILMLPKERFKEIVKRKENYYIKNLEEIWKEMKGDAIWLFVTAYSYFDQKNYQQDGTYRDNVFMVFTSDLEKDYIPCYEVDVLISSIVEYCD</sequence>
<accession>A0A0B7I757</accession>